<dbReference type="Pfam" id="PF06153">
    <property type="entry name" value="CdAMP_rec"/>
    <property type="match status" value="1"/>
</dbReference>
<organism evidence="1 2">
    <name type="scientific">Candidatus Phytoplasma pini</name>
    <dbReference type="NCBI Taxonomy" id="267362"/>
    <lineage>
        <taxon>Bacteria</taxon>
        <taxon>Bacillati</taxon>
        <taxon>Mycoplasmatota</taxon>
        <taxon>Mollicutes</taxon>
        <taxon>Acholeplasmatales</taxon>
        <taxon>Acholeplasmataceae</taxon>
        <taxon>Candidatus Phytoplasma</taxon>
    </lineage>
</organism>
<keyword evidence="2" id="KW-1185">Reference proteome</keyword>
<dbReference type="Gene3D" id="3.30.70.120">
    <property type="match status" value="1"/>
</dbReference>
<evidence type="ECO:0008006" key="3">
    <source>
        <dbReference type="Google" id="ProtNLM"/>
    </source>
</evidence>
<sequence length="108" mass="12393">MKLIIVIFPSEYATQIQNHLNKEFFFHTRLSTKGGFLKETNATLIIGLKEEKIERVLEIIKIHSKTKTQMIPNNVLNEFGATFFPLSSEISISGATVFILDVEKFYKL</sequence>
<dbReference type="PANTHER" id="PTHR38456:SF1">
    <property type="entry name" value="CYCLIC DI-AMP RECEPTOR A"/>
    <property type="match status" value="1"/>
</dbReference>
<dbReference type="Proteomes" id="UP000320078">
    <property type="component" value="Unassembled WGS sequence"/>
</dbReference>
<reference evidence="1 2" key="1">
    <citation type="submission" date="2019-06" db="EMBL/GenBank/DDBJ databases">
        <title>Draft Genome Sequence of Candidatus Phytoplasma pini-Related Strain MDPP: A Resource for Comparative Genomics of Gymnosperm-infecting Phytoplasmas.</title>
        <authorList>
            <person name="Cai W."/>
            <person name="Costanzo S."/>
            <person name="Shao J."/>
            <person name="Zhao Y."/>
            <person name="Davis R."/>
        </authorList>
    </citation>
    <scope>NUCLEOTIDE SEQUENCE [LARGE SCALE GENOMIC DNA]</scope>
    <source>
        <strain evidence="1 2">MDPP</strain>
    </source>
</reference>
<dbReference type="AlphaFoldDB" id="A0A559KJL7"/>
<comment type="caution">
    <text evidence="1">The sequence shown here is derived from an EMBL/GenBank/DDBJ whole genome shotgun (WGS) entry which is preliminary data.</text>
</comment>
<dbReference type="EMBL" id="VIAE01000003">
    <property type="protein sequence ID" value="TVY12309.1"/>
    <property type="molecule type" value="Genomic_DNA"/>
</dbReference>
<dbReference type="OrthoDB" id="9794275at2"/>
<gene>
    <name evidence="1" type="ORF">MDPP_00189</name>
</gene>
<protein>
    <recommendedName>
        <fullName evidence="3">Transcriptional regulator</fullName>
    </recommendedName>
</protein>
<dbReference type="InterPro" id="IPR010375">
    <property type="entry name" value="CdAMP_rec"/>
</dbReference>
<dbReference type="InterPro" id="IPR015867">
    <property type="entry name" value="N-reg_PII/ATP_PRibTrfase_C"/>
</dbReference>
<accession>A0A559KJL7</accession>
<dbReference type="SUPFAM" id="SSF54913">
    <property type="entry name" value="GlnB-like"/>
    <property type="match status" value="1"/>
</dbReference>
<dbReference type="PANTHER" id="PTHR38456">
    <property type="entry name" value="CYCLIC DI-AMP RECEPTOR A"/>
    <property type="match status" value="1"/>
</dbReference>
<evidence type="ECO:0000313" key="1">
    <source>
        <dbReference type="EMBL" id="TVY12309.1"/>
    </source>
</evidence>
<proteinExistence type="predicted"/>
<name>A0A559KJL7_9MOLU</name>
<dbReference type="InterPro" id="IPR011322">
    <property type="entry name" value="N-reg_PII-like_a/b"/>
</dbReference>
<evidence type="ECO:0000313" key="2">
    <source>
        <dbReference type="Proteomes" id="UP000320078"/>
    </source>
</evidence>
<dbReference type="RefSeq" id="WP_144658345.1">
    <property type="nucleotide sequence ID" value="NZ_VIAE01000003.1"/>
</dbReference>